<organism evidence="1 2">
    <name type="scientific">Paraburkholderia dilworthii</name>
    <dbReference type="NCBI Taxonomy" id="948106"/>
    <lineage>
        <taxon>Bacteria</taxon>
        <taxon>Pseudomonadati</taxon>
        <taxon>Pseudomonadota</taxon>
        <taxon>Betaproteobacteria</taxon>
        <taxon>Burkholderiales</taxon>
        <taxon>Burkholderiaceae</taxon>
        <taxon>Paraburkholderia</taxon>
    </lineage>
</organism>
<dbReference type="EMBL" id="JAQQBZ010000030">
    <property type="protein sequence ID" value="MFM0597311.1"/>
    <property type="molecule type" value="Genomic_DNA"/>
</dbReference>
<name>A0ABW9DEW3_9BURK</name>
<sequence>MTVQSQAGSSDALQFEVKRLFIPLVSASDVYSPAFRGVLNVPEQEDQRINISVDEVLVNFCTEYEIQPENVISCISMIRLGWCMLHVGAPVFMMGYSTARGSFIASVDADIPDGWRDLSESKAILLLLLLASEERTLPTHADAWGVIRFRDPTLFEFESPDHTSLSRYRTYLAGNRSELDEYESKLARSFYAVRDYMRM</sequence>
<comment type="caution">
    <text evidence="1">The sequence shown here is derived from an EMBL/GenBank/DDBJ whole genome shotgun (WGS) entry which is preliminary data.</text>
</comment>
<keyword evidence="2" id="KW-1185">Reference proteome</keyword>
<dbReference type="Proteomes" id="UP001629367">
    <property type="component" value="Unassembled WGS sequence"/>
</dbReference>
<protein>
    <submittedName>
        <fullName evidence="1">Uncharacterized protein</fullName>
    </submittedName>
</protein>
<evidence type="ECO:0000313" key="1">
    <source>
        <dbReference type="EMBL" id="MFM0597311.1"/>
    </source>
</evidence>
<accession>A0ABW9DEW3</accession>
<gene>
    <name evidence="1" type="ORF">PQQ68_30195</name>
</gene>
<proteinExistence type="predicted"/>
<reference evidence="1 2" key="1">
    <citation type="journal article" date="2024" name="Chem. Sci.">
        <title>Discovery of megapolipeptins by genome mining of a Burkholderiales bacteria collection.</title>
        <authorList>
            <person name="Paulo B.S."/>
            <person name="Recchia M.J.J."/>
            <person name="Lee S."/>
            <person name="Fergusson C.H."/>
            <person name="Romanowski S.B."/>
            <person name="Hernandez A."/>
            <person name="Krull N."/>
            <person name="Liu D.Y."/>
            <person name="Cavanagh H."/>
            <person name="Bos A."/>
            <person name="Gray C.A."/>
            <person name="Murphy B.T."/>
            <person name="Linington R.G."/>
            <person name="Eustaquio A.S."/>
        </authorList>
    </citation>
    <scope>NUCLEOTIDE SEQUENCE [LARGE SCALE GENOMIC DNA]</scope>
    <source>
        <strain evidence="1 2">RL17-335-BIF-A</strain>
    </source>
</reference>
<evidence type="ECO:0000313" key="2">
    <source>
        <dbReference type="Proteomes" id="UP001629367"/>
    </source>
</evidence>
<dbReference type="RefSeq" id="WP_408218048.1">
    <property type="nucleotide sequence ID" value="NZ_JAQQBZ010000030.1"/>
</dbReference>